<evidence type="ECO:0000256" key="1">
    <source>
        <dbReference type="SAM" id="MobiDB-lite"/>
    </source>
</evidence>
<sequence length="329" mass="38920">MKCTALYCRSKSSGFRHFGSHHRNILKMKGHRFPRGHYGHHHKRHNGTLGKHLMKYLHGRKYFDQHEESHHNSKSEHQFDSFHHRGHRNEYNEEQRDDFHGKHLHDHLGGSKFGRHHGGHHDWSREGFKSGHQIGFKYRSLKENQCDDSKTKHGPAHGKHGPLGKCLRGHGGKFLQVSDVEYHSDKFELRASEKKHHGRSGRFRINYHGEYHHVFNKTFKHGFHSKVQHGPHEKLKLFSQGPHEKLNLFRHGPHGKLKHFRHGPHKKLMHFRLGNGNHGRGLFDDEKNQHEEKQQADEEKINYPEQHPDKKQISEEVFSEPESEKERHE</sequence>
<gene>
    <name evidence="2" type="ORF">AVEN_219581_1</name>
</gene>
<name>A0A4Y2IT73_ARAVE</name>
<comment type="caution">
    <text evidence="2">The sequence shown here is derived from an EMBL/GenBank/DDBJ whole genome shotgun (WGS) entry which is preliminary data.</text>
</comment>
<feature type="compositionally biased region" description="Basic and acidic residues" evidence="1">
    <location>
        <begin position="281"/>
        <end position="314"/>
    </location>
</feature>
<evidence type="ECO:0000313" key="2">
    <source>
        <dbReference type="EMBL" id="GBM80835.1"/>
    </source>
</evidence>
<feature type="region of interest" description="Disordered" evidence="1">
    <location>
        <begin position="101"/>
        <end position="126"/>
    </location>
</feature>
<dbReference type="AlphaFoldDB" id="A0A4Y2IT73"/>
<dbReference type="Proteomes" id="UP000499080">
    <property type="component" value="Unassembled WGS sequence"/>
</dbReference>
<dbReference type="EMBL" id="BGPR01002907">
    <property type="protein sequence ID" value="GBM80835.1"/>
    <property type="molecule type" value="Genomic_DNA"/>
</dbReference>
<reference evidence="2 3" key="1">
    <citation type="journal article" date="2019" name="Sci. Rep.">
        <title>Orb-weaving spider Araneus ventricosus genome elucidates the spidroin gene catalogue.</title>
        <authorList>
            <person name="Kono N."/>
            <person name="Nakamura H."/>
            <person name="Ohtoshi R."/>
            <person name="Moran D.A.P."/>
            <person name="Shinohara A."/>
            <person name="Yoshida Y."/>
            <person name="Fujiwara M."/>
            <person name="Mori M."/>
            <person name="Tomita M."/>
            <person name="Arakawa K."/>
        </authorList>
    </citation>
    <scope>NUCLEOTIDE SEQUENCE [LARGE SCALE GENOMIC DNA]</scope>
</reference>
<organism evidence="2 3">
    <name type="scientific">Araneus ventricosus</name>
    <name type="common">Orbweaver spider</name>
    <name type="synonym">Epeira ventricosa</name>
    <dbReference type="NCBI Taxonomy" id="182803"/>
    <lineage>
        <taxon>Eukaryota</taxon>
        <taxon>Metazoa</taxon>
        <taxon>Ecdysozoa</taxon>
        <taxon>Arthropoda</taxon>
        <taxon>Chelicerata</taxon>
        <taxon>Arachnida</taxon>
        <taxon>Araneae</taxon>
        <taxon>Araneomorphae</taxon>
        <taxon>Entelegynae</taxon>
        <taxon>Araneoidea</taxon>
        <taxon>Araneidae</taxon>
        <taxon>Araneus</taxon>
    </lineage>
</organism>
<accession>A0A4Y2IT73</accession>
<evidence type="ECO:0000313" key="3">
    <source>
        <dbReference type="Proteomes" id="UP000499080"/>
    </source>
</evidence>
<protein>
    <submittedName>
        <fullName evidence="2">Uncharacterized protein</fullName>
    </submittedName>
</protein>
<keyword evidence="3" id="KW-1185">Reference proteome</keyword>
<feature type="region of interest" description="Disordered" evidence="1">
    <location>
        <begin position="273"/>
        <end position="329"/>
    </location>
</feature>
<proteinExistence type="predicted"/>